<feature type="domain" description="AbrB C-terminal" evidence="1">
    <location>
        <begin position="1"/>
        <end position="32"/>
    </location>
</feature>
<name>A0A9X7C4U9_BACCE</name>
<evidence type="ECO:0000313" key="2">
    <source>
        <dbReference type="EMBL" id="PGO54854.1"/>
    </source>
</evidence>
<reference evidence="2 3" key="1">
    <citation type="submission" date="2017-09" db="EMBL/GenBank/DDBJ databases">
        <title>Large-scale bioinformatics analysis of Bacillus genomes uncovers conserved roles of natural products in bacterial physiology.</title>
        <authorList>
            <consortium name="Agbiome Team Llc"/>
            <person name="Bleich R.M."/>
            <person name="Grubbs K.J."/>
            <person name="Santa Maria K.C."/>
            <person name="Allen S.E."/>
            <person name="Farag S."/>
            <person name="Shank E.A."/>
            <person name="Bowers A."/>
        </authorList>
    </citation>
    <scope>NUCLEOTIDE SEQUENCE [LARGE SCALE GENOMIC DNA]</scope>
    <source>
        <strain evidence="2 3">AFS049141</strain>
    </source>
</reference>
<protein>
    <submittedName>
        <fullName evidence="2">AbrB family transcriptional regulator</fullName>
    </submittedName>
</protein>
<dbReference type="Proteomes" id="UP000223834">
    <property type="component" value="Unassembled WGS sequence"/>
</dbReference>
<dbReference type="Pfam" id="PF18277">
    <property type="entry name" value="AbrB_C"/>
    <property type="match status" value="1"/>
</dbReference>
<dbReference type="InterPro" id="IPR040678">
    <property type="entry name" value="AbrB_C"/>
</dbReference>
<dbReference type="AlphaFoldDB" id="A0A9X7C4U9"/>
<dbReference type="EMBL" id="NUIQ01000465">
    <property type="protein sequence ID" value="PGO54854.1"/>
    <property type="molecule type" value="Genomic_DNA"/>
</dbReference>
<evidence type="ECO:0000313" key="3">
    <source>
        <dbReference type="Proteomes" id="UP000223834"/>
    </source>
</evidence>
<gene>
    <name evidence="2" type="ORF">CN980_32610</name>
</gene>
<proteinExistence type="predicted"/>
<organism evidence="2 3">
    <name type="scientific">Bacillus cereus</name>
    <dbReference type="NCBI Taxonomy" id="1396"/>
    <lineage>
        <taxon>Bacteria</taxon>
        <taxon>Bacillati</taxon>
        <taxon>Bacillota</taxon>
        <taxon>Bacilli</taxon>
        <taxon>Bacillales</taxon>
        <taxon>Bacillaceae</taxon>
        <taxon>Bacillus</taxon>
        <taxon>Bacillus cereus group</taxon>
    </lineage>
</organism>
<comment type="caution">
    <text evidence="2">The sequence shown here is derived from an EMBL/GenBank/DDBJ whole genome shotgun (WGS) entry which is preliminary data.</text>
</comment>
<sequence length="36" mass="3938">TGDVSERNFSLADGKNVLSSEGAELLVKELQQYLVK</sequence>
<accession>A0A9X7C4U9</accession>
<evidence type="ECO:0000259" key="1">
    <source>
        <dbReference type="Pfam" id="PF18277"/>
    </source>
</evidence>
<feature type="non-terminal residue" evidence="2">
    <location>
        <position position="1"/>
    </location>
</feature>